<protein>
    <recommendedName>
        <fullName evidence="5">1,3-beta-glucan synthase</fullName>
    </recommendedName>
</protein>
<gene>
    <name evidence="3" type="ORF">PCOR1329_LOCUS44767</name>
</gene>
<evidence type="ECO:0000313" key="4">
    <source>
        <dbReference type="Proteomes" id="UP001189429"/>
    </source>
</evidence>
<feature type="transmembrane region" description="Helical" evidence="2">
    <location>
        <begin position="20"/>
        <end position="43"/>
    </location>
</feature>
<evidence type="ECO:0000313" key="3">
    <source>
        <dbReference type="EMBL" id="CAK0853206.1"/>
    </source>
</evidence>
<organism evidence="3 4">
    <name type="scientific">Prorocentrum cordatum</name>
    <dbReference type="NCBI Taxonomy" id="2364126"/>
    <lineage>
        <taxon>Eukaryota</taxon>
        <taxon>Sar</taxon>
        <taxon>Alveolata</taxon>
        <taxon>Dinophyceae</taxon>
        <taxon>Prorocentrales</taxon>
        <taxon>Prorocentraceae</taxon>
        <taxon>Prorocentrum</taxon>
    </lineage>
</organism>
<feature type="region of interest" description="Disordered" evidence="1">
    <location>
        <begin position="1381"/>
        <end position="1418"/>
    </location>
</feature>
<proteinExistence type="predicted"/>
<feature type="transmembrane region" description="Helical" evidence="2">
    <location>
        <begin position="64"/>
        <end position="84"/>
    </location>
</feature>
<feature type="region of interest" description="Disordered" evidence="1">
    <location>
        <begin position="598"/>
        <end position="627"/>
    </location>
</feature>
<dbReference type="EMBL" id="CAUYUJ010015382">
    <property type="protein sequence ID" value="CAK0853206.1"/>
    <property type="molecule type" value="Genomic_DNA"/>
</dbReference>
<keyword evidence="2" id="KW-0812">Transmembrane</keyword>
<reference evidence="3" key="1">
    <citation type="submission" date="2023-10" db="EMBL/GenBank/DDBJ databases">
        <authorList>
            <person name="Chen Y."/>
            <person name="Shah S."/>
            <person name="Dougan E. K."/>
            <person name="Thang M."/>
            <person name="Chan C."/>
        </authorList>
    </citation>
    <scope>NUCLEOTIDE SEQUENCE [LARGE SCALE GENOMIC DNA]</scope>
</reference>
<keyword evidence="4" id="KW-1185">Reference proteome</keyword>
<sequence>MKKANSLTKQLLSWWHKLPTAWIHFVVVECSAVWAALGSWVVLIGQIQTTTSIGKVVQDVAHKYFISLFFLGFTVEQSATFSGVKDPYFIDDPEETPIKWFATYQDKDDCTSQLKQCTLVLPATSLIFLSANFVWLFLAWALPFTAALLVFYKLFCLARSGIWSFETLAYLEFTEHMYSSMQYKVMSALMAVSPVGLIVLWVAQIVIYQLRNQLDAFIASIPALGVLLIAIKTICIPWVRGQRFQEHGDIHEVLSLRVKRPIMHINPANASAHNAIWSLNIMRALLLAKLGRYDMMKEYMFVDWDADEEMSDEECRQLVSICESALTKDAVALGRAARPMLALCVALIAGLGWRASPPQPRPEPPSEVGDGLSAEALALHLLVSLLAPVWIALAESGARARVSYDGDVMDHERVVVWPSRRVEDGELVDPHLYWVLSPDGDLWEELLSGASPADGPSGGERIASGGAPPADGRKLYSFREQPSLARLVELADECRLAMEARGQVAADGPAHVELASGRLPDGGDVFPWPAADLDIGATVDPLSETLIGAGVDALRLRRGRALRLELMPRCDVASWRTRRVAELSRLLEVAAPVAALGSSPPDGALDGAAASGTEGAPAPDGGPSAVALADAASDDTRTLWVEWDDQGERYKEFRKAVNESLSYDWGHQRLEGGLTCLHTCKIMHRTAGTPRAWLEKFLRDKNIAPTDRVAHELRPLVEALEEAGSFDQVNLGGLACLEVIARRLNAIVDAYKRAGAPSFANAKYLAPLGEADDLMAPSLRSHVSRRAREDWEVEQSMKKAEAVELVNRALHSLNWLAGFKGAAASPSPGVTTLDKHAALQQHLLREAHRRQAAAPEVMPKAEAALRELLRGQSVYETDSAPRNLVSYQPGKVSLPNSVLDCRFIEDIVSPGCRSFLEENHKRMRLEPETVDFDSMPRLYMDPVLKRNSNSYRTFLRDLAGRGLLGVTARPAESVGLFFVAKSNGAQRMIIDARRSNGHFRTPPGVQLLSSEGFGRIEIELPLGVLPSSVEGQRLLDAFTVYVATTDVKDCFYRMRVREDLGRYFCLPAVPKHVLDGIQVAGAPADAPPDAPARPYLAALPMGFTRSLYLAQAANEDRACRSPSLCKAMPADRQQPLIQDQAEAPVLRAASRGVGSAYVYVDILGAVSDDADLSDRMVSEWGDLFEPVGLALHKSESHGGAGEALGTELDGARLRSGITSSRFWKLERGSAWETVRKGVWGLSEGILVLEARALVKAIRRLARSQDFKLLVQIRRFNACALALGIAPYFRWIPSEFNQSDAGQAFLASVPEESVPTDACSGAAAAAGSSAGEFSSTVASSATSWTRDHGARSVRARLESHLRQPPLPPPVTLEDLAPAACAGDDEADAGEGGESSGSDSVVNHATAASRRSRRLQDSRRRRRAAFYTDMIMQTMAGGPTLLERLAVTRRTRERYAKYLDRFYSHAGLTDDKLVRSSDETVDCWVCDYFTAMYLSGEQSSLGGQTGAALIDRHPAFGRRGGRALPRTWRALKAWRRLTPSRTPRALPLAVWSAVMWRLVDKGLPFMALFLAVGLSAYSRPSSLLAARKCDLVPPSRATVDSWSLLTHPEEEGRPSKTNRYDEGCLLDSSYLRGLGPLFAELRGHGDRTKLWPFTYLELSQAAQLAAAEVGVGKLTLYQLRHSGASIDASRRTRSLEEIRRRGCWAQAKSMHRYEHSSRLSAEYERFPADQRRLYEACEVHLMRIMLGQAHPVQFSRRMLTWQSRVPS</sequence>
<evidence type="ECO:0008006" key="5">
    <source>
        <dbReference type="Google" id="ProtNLM"/>
    </source>
</evidence>
<comment type="caution">
    <text evidence="3">The sequence shown here is derived from an EMBL/GenBank/DDBJ whole genome shotgun (WGS) entry which is preliminary data.</text>
</comment>
<feature type="region of interest" description="Disordered" evidence="1">
    <location>
        <begin position="448"/>
        <end position="472"/>
    </location>
</feature>
<feature type="transmembrane region" description="Helical" evidence="2">
    <location>
        <begin position="336"/>
        <end position="356"/>
    </location>
</feature>
<keyword evidence="2" id="KW-0472">Membrane</keyword>
<dbReference type="Proteomes" id="UP001189429">
    <property type="component" value="Unassembled WGS sequence"/>
</dbReference>
<feature type="transmembrane region" description="Helical" evidence="2">
    <location>
        <begin position="216"/>
        <end position="239"/>
    </location>
</feature>
<accession>A0ABN9U308</accession>
<evidence type="ECO:0000256" key="1">
    <source>
        <dbReference type="SAM" id="MobiDB-lite"/>
    </source>
</evidence>
<keyword evidence="2" id="KW-1133">Transmembrane helix</keyword>
<evidence type="ECO:0000256" key="2">
    <source>
        <dbReference type="SAM" id="Phobius"/>
    </source>
</evidence>
<feature type="transmembrane region" description="Helical" evidence="2">
    <location>
        <begin position="133"/>
        <end position="155"/>
    </location>
</feature>
<feature type="transmembrane region" description="Helical" evidence="2">
    <location>
        <begin position="185"/>
        <end position="210"/>
    </location>
</feature>
<name>A0ABN9U308_9DINO</name>